<dbReference type="InterPro" id="IPR037143">
    <property type="entry name" value="4-PPantetheinyl_Trfase_dom_sf"/>
</dbReference>
<keyword evidence="6" id="KW-1185">Reference proteome</keyword>
<dbReference type="RefSeq" id="WP_256547285.1">
    <property type="nucleotide sequence ID" value="NZ_CP101809.1"/>
</dbReference>
<dbReference type="Pfam" id="PF01648">
    <property type="entry name" value="ACPS"/>
    <property type="match status" value="1"/>
</dbReference>
<keyword evidence="1" id="KW-0808">Transferase</keyword>
<dbReference type="InterPro" id="IPR004568">
    <property type="entry name" value="Ppantetheine-prot_Trfase_dom"/>
</dbReference>
<name>A0ABU0LZ96_9BACT</name>
<reference evidence="5" key="1">
    <citation type="submission" date="2023-07" db="EMBL/GenBank/DDBJ databases">
        <title>Genomic Encyclopedia of Type Strains, Phase IV (KMG-IV): sequencing the most valuable type-strain genomes for metagenomic binning, comparative biology and taxonomic classification.</title>
        <authorList>
            <person name="Goeker M."/>
        </authorList>
    </citation>
    <scope>NUCLEOTIDE SEQUENCE [LARGE SCALE GENOMIC DNA]</scope>
    <source>
        <strain evidence="5">DSM 21204</strain>
    </source>
</reference>
<evidence type="ECO:0000313" key="5">
    <source>
        <dbReference type="EMBL" id="MDQ0514024.1"/>
    </source>
</evidence>
<keyword evidence="3" id="KW-0460">Magnesium</keyword>
<comment type="caution">
    <text evidence="5">The sequence shown here is derived from an EMBL/GenBank/DDBJ whole genome shotgun (WGS) entry which is preliminary data.</text>
</comment>
<dbReference type="EMBL" id="JAUSWO010000001">
    <property type="protein sequence ID" value="MDQ0514024.1"/>
    <property type="molecule type" value="Genomic_DNA"/>
</dbReference>
<dbReference type="Gene3D" id="3.90.470.20">
    <property type="entry name" value="4'-phosphopantetheinyl transferase domain"/>
    <property type="match status" value="1"/>
</dbReference>
<dbReference type="SUPFAM" id="SSF56214">
    <property type="entry name" value="4'-phosphopantetheinyl transferase"/>
    <property type="match status" value="1"/>
</dbReference>
<evidence type="ECO:0000256" key="1">
    <source>
        <dbReference type="ARBA" id="ARBA00022679"/>
    </source>
</evidence>
<gene>
    <name evidence="5" type="ORF">J2Z62_000462</name>
</gene>
<proteinExistence type="predicted"/>
<evidence type="ECO:0000256" key="3">
    <source>
        <dbReference type="ARBA" id="ARBA00022842"/>
    </source>
</evidence>
<evidence type="ECO:0000256" key="2">
    <source>
        <dbReference type="ARBA" id="ARBA00022723"/>
    </source>
</evidence>
<feature type="domain" description="4'-phosphopantetheinyl transferase" evidence="4">
    <location>
        <begin position="6"/>
        <end position="90"/>
    </location>
</feature>
<organism evidence="5 6">
    <name type="scientific">Mycoplasmoides fastidiosum</name>
    <dbReference type="NCBI Taxonomy" id="92758"/>
    <lineage>
        <taxon>Bacteria</taxon>
        <taxon>Bacillati</taxon>
        <taxon>Mycoplasmatota</taxon>
        <taxon>Mycoplasmoidales</taxon>
        <taxon>Mycoplasmoidaceae</taxon>
        <taxon>Mycoplasmoides</taxon>
    </lineage>
</organism>
<accession>A0ABU0LZ96</accession>
<evidence type="ECO:0000313" key="6">
    <source>
        <dbReference type="Proteomes" id="UP001240643"/>
    </source>
</evidence>
<protein>
    <submittedName>
        <fullName evidence="5">Phosphopantetheine--protein transferase-like protein</fullName>
    </submittedName>
</protein>
<dbReference type="NCBIfam" id="TIGR00556">
    <property type="entry name" value="pantethn_trn"/>
    <property type="match status" value="1"/>
</dbReference>
<evidence type="ECO:0000259" key="4">
    <source>
        <dbReference type="Pfam" id="PF01648"/>
    </source>
</evidence>
<keyword evidence="2" id="KW-0479">Metal-binding</keyword>
<dbReference type="InterPro" id="IPR008278">
    <property type="entry name" value="4-PPantetheinyl_Trfase_dom"/>
</dbReference>
<sequence>MKIIGFGIDLEPLDRFDSRVSKINDYLIKRFLTEREYADYQKITSQPSRVRFLTSHWCAKEAVYKALQQKDLYLDQIEISRLPNGHLAYQPQHMDVEGFLSLTYSEGHCAAACVLMKKEKQPTPASSHPLTCFSQAEQQRLELSAACQSQVHYDPIANLLKAKLDSVLEKLEDIQPKKPETPIIPSLKFGRVG</sequence>
<dbReference type="Proteomes" id="UP001240643">
    <property type="component" value="Unassembled WGS sequence"/>
</dbReference>